<comment type="catalytic activity">
    <reaction evidence="10">
        <text>S-ubiquitinyl-[E2 ubiquitin-conjugating enzyme]-L-cysteine + [acceptor protein]-L-lysine = [E2 ubiquitin-conjugating enzyme]-L-cysteine + N(6)-ubiquitinyl-[acceptor protein]-L-lysine.</text>
        <dbReference type="EC" id="2.3.2.27"/>
    </reaction>
</comment>
<keyword evidence="4 10" id="KW-0507">mRNA processing</keyword>
<keyword evidence="8 10" id="KW-0234">DNA repair</keyword>
<evidence type="ECO:0000313" key="12">
    <source>
        <dbReference type="EMBL" id="QBM90063.1"/>
    </source>
</evidence>
<dbReference type="PANTHER" id="PTHR43995:SF1">
    <property type="entry name" value="PRE-MRNA-PROCESSING FACTOR 19"/>
    <property type="match status" value="1"/>
</dbReference>
<dbReference type="GO" id="GO:0005737">
    <property type="term" value="C:cytoplasm"/>
    <property type="evidence" value="ECO:0007669"/>
    <property type="project" value="TreeGrafter"/>
</dbReference>
<dbReference type="STRING" id="2163413.A0A4V1AEQ8"/>
<dbReference type="InterPro" id="IPR036322">
    <property type="entry name" value="WD40_repeat_dom_sf"/>
</dbReference>
<dbReference type="SMART" id="SM00504">
    <property type="entry name" value="Ubox"/>
    <property type="match status" value="1"/>
</dbReference>
<dbReference type="PANTHER" id="PTHR43995">
    <property type="entry name" value="PRE-MRNA-PROCESSING FACTOR 19"/>
    <property type="match status" value="1"/>
</dbReference>
<dbReference type="GO" id="GO:0070534">
    <property type="term" value="P:protein K63-linked ubiquitination"/>
    <property type="evidence" value="ECO:0007669"/>
    <property type="project" value="UniProtKB-UniRule"/>
</dbReference>
<keyword evidence="6 10" id="KW-0227">DNA damage</keyword>
<dbReference type="Gene3D" id="3.30.40.10">
    <property type="entry name" value="Zinc/RING finger domain, C3HC4 (zinc finger)"/>
    <property type="match status" value="1"/>
</dbReference>
<dbReference type="Pfam" id="PF08606">
    <property type="entry name" value="Prp19"/>
    <property type="match status" value="1"/>
</dbReference>
<comment type="pathway">
    <text evidence="10">Protein modification; protein ubiquitination.</text>
</comment>
<dbReference type="GO" id="GO:0000398">
    <property type="term" value="P:mRNA splicing, via spliceosome"/>
    <property type="evidence" value="ECO:0007669"/>
    <property type="project" value="InterPro"/>
</dbReference>
<dbReference type="GO" id="GO:0006281">
    <property type="term" value="P:DNA repair"/>
    <property type="evidence" value="ECO:0007669"/>
    <property type="project" value="UniProtKB-KW"/>
</dbReference>
<evidence type="ECO:0000256" key="3">
    <source>
        <dbReference type="ARBA" id="ARBA00022574"/>
    </source>
</evidence>
<dbReference type="InterPro" id="IPR013915">
    <property type="entry name" value="Prp19_cc"/>
</dbReference>
<accession>A0A4V1AEQ8</accession>
<evidence type="ECO:0000256" key="1">
    <source>
        <dbReference type="ARBA" id="ARBA00004123"/>
    </source>
</evidence>
<organism evidence="12 13">
    <name type="scientific">Metschnikowia aff. pulcherrima</name>
    <dbReference type="NCBI Taxonomy" id="2163413"/>
    <lineage>
        <taxon>Eukaryota</taxon>
        <taxon>Fungi</taxon>
        <taxon>Dikarya</taxon>
        <taxon>Ascomycota</taxon>
        <taxon>Saccharomycotina</taxon>
        <taxon>Pichiomycetes</taxon>
        <taxon>Metschnikowiaceae</taxon>
        <taxon>Metschnikowia</taxon>
    </lineage>
</organism>
<evidence type="ECO:0000259" key="11">
    <source>
        <dbReference type="SMART" id="SM00504"/>
    </source>
</evidence>
<dbReference type="FunFam" id="3.30.40.10:FF:000027">
    <property type="entry name" value="Pre-mRNA-processing factor 19, putative"/>
    <property type="match status" value="1"/>
</dbReference>
<dbReference type="GO" id="GO:0071006">
    <property type="term" value="C:U2-type catalytic step 1 spliceosome"/>
    <property type="evidence" value="ECO:0007669"/>
    <property type="project" value="TreeGrafter"/>
</dbReference>
<keyword evidence="10" id="KW-0808">Transferase</keyword>
<dbReference type="SUPFAM" id="SSF50978">
    <property type="entry name" value="WD40 repeat-like"/>
    <property type="match status" value="1"/>
</dbReference>
<evidence type="ECO:0000256" key="10">
    <source>
        <dbReference type="RuleBase" id="RU367101"/>
    </source>
</evidence>
<evidence type="ECO:0000256" key="4">
    <source>
        <dbReference type="ARBA" id="ARBA00022664"/>
    </source>
</evidence>
<evidence type="ECO:0000256" key="5">
    <source>
        <dbReference type="ARBA" id="ARBA00022728"/>
    </source>
</evidence>
<sequence length="493" mass="53730">MLCAISGNDTTDPVVSPKSGGIFDRKLAQTYVSTSGKDPLNDEPLLVEELIPIANGGVPVVTPPKPASFHSIPTMLAAFQNEWDALALEVFTLRKQLQSTREELSMALYKYDAAVRVAARATSERDEAKLALQQISESFATNSANLGSNDAEFTENTAEIGLNNDIAPVEGEIDEFALRISLARASLFALHKQLKVLLPVTPQTEILVSETTEILNIPSPLGLFVKGPLKIVTSNLKTLLLPENKEFASYDAVAFLNEANMTHPVGVNDQKLHFLNTNEILALDIDNIQSIITHPSEPYLVAITKDGKWVLAGKSGILHVSPPRNVISAADIHVDGALLGLASVDKVVIQDLTTFAPVSTINTDFSGISKIQFALNGYWLLISGSTETESLLQIYDLRKNLLVHTFNVSKDTEFTIDPSCQMLVTCDKSLHLLSVHLYSKKGKKWTENVFLKNCGSIHALQMASLAEDVQLTKTVKVAALSGDKLVHFEFSLK</sequence>
<dbReference type="InterPro" id="IPR015943">
    <property type="entry name" value="WD40/YVTN_repeat-like_dom_sf"/>
</dbReference>
<dbReference type="EMBL" id="CP034460">
    <property type="protein sequence ID" value="QBM90063.1"/>
    <property type="molecule type" value="Genomic_DNA"/>
</dbReference>
<comment type="subcellular location">
    <subcellularLocation>
        <location evidence="1 10">Nucleus</location>
    </subcellularLocation>
</comment>
<evidence type="ECO:0000256" key="6">
    <source>
        <dbReference type="ARBA" id="ARBA00022763"/>
    </source>
</evidence>
<dbReference type="GO" id="GO:0000974">
    <property type="term" value="C:Prp19 complex"/>
    <property type="evidence" value="ECO:0007669"/>
    <property type="project" value="UniProtKB-UniRule"/>
</dbReference>
<keyword evidence="13" id="KW-1185">Reference proteome</keyword>
<comment type="subunit">
    <text evidence="10">Homotetramer.</text>
</comment>
<name>A0A4V1AEQ8_9ASCO</name>
<comment type="function">
    <text evidence="10">Ubiquitin-protein ligase which is mainly involved pre-mRNA splicing and DNA repair. Required for pre-mRNA splicing as component of the spliceosome.</text>
</comment>
<feature type="domain" description="U-box" evidence="11">
    <location>
        <begin position="1"/>
        <end position="69"/>
    </location>
</feature>
<dbReference type="EC" id="2.3.2.27" evidence="10"/>
<comment type="similarity">
    <text evidence="2 10">Belongs to the WD repeat PRP19 family.</text>
</comment>
<evidence type="ECO:0000313" key="13">
    <source>
        <dbReference type="Proteomes" id="UP000292447"/>
    </source>
</evidence>
<dbReference type="SUPFAM" id="SSF57850">
    <property type="entry name" value="RING/U-box"/>
    <property type="match status" value="1"/>
</dbReference>
<dbReference type="AlphaFoldDB" id="A0A4V1AEQ8"/>
<evidence type="ECO:0000256" key="2">
    <source>
        <dbReference type="ARBA" id="ARBA00006388"/>
    </source>
</evidence>
<dbReference type="GO" id="GO:0061630">
    <property type="term" value="F:ubiquitin protein ligase activity"/>
    <property type="evidence" value="ECO:0007669"/>
    <property type="project" value="UniProtKB-UniRule"/>
</dbReference>
<evidence type="ECO:0000256" key="8">
    <source>
        <dbReference type="ARBA" id="ARBA00023204"/>
    </source>
</evidence>
<keyword evidence="5 10" id="KW-0747">Spliceosome</keyword>
<keyword evidence="9 10" id="KW-0539">Nucleus</keyword>
<dbReference type="InterPro" id="IPR013083">
    <property type="entry name" value="Znf_RING/FYVE/PHD"/>
</dbReference>
<dbReference type="InterPro" id="IPR038959">
    <property type="entry name" value="Prp19"/>
</dbReference>
<keyword evidence="10" id="KW-0833">Ubl conjugation pathway</keyword>
<dbReference type="InterPro" id="IPR003613">
    <property type="entry name" value="Ubox_domain"/>
</dbReference>
<evidence type="ECO:0000256" key="9">
    <source>
        <dbReference type="ARBA" id="ARBA00023242"/>
    </source>
</evidence>
<proteinExistence type="inferred from homology"/>
<dbReference type="Proteomes" id="UP000292447">
    <property type="component" value="Chromosome V"/>
</dbReference>
<evidence type="ECO:0000256" key="7">
    <source>
        <dbReference type="ARBA" id="ARBA00023187"/>
    </source>
</evidence>
<reference evidence="13" key="1">
    <citation type="submission" date="2019-03" db="EMBL/GenBank/DDBJ databases">
        <title>Snf2 controls pulcherriminic acid biosynthesis and connects pigmentation and antifungal activity of the yeast Metschnikowia pulcherrima.</title>
        <authorList>
            <person name="Gore-Lloyd D."/>
            <person name="Sumann I."/>
            <person name="Brachmann A.O."/>
            <person name="Schneeberger K."/>
            <person name="Ortiz-Merino R.A."/>
            <person name="Moreno-Beltran M."/>
            <person name="Schlaefli M."/>
            <person name="Kirner P."/>
            <person name="Santos Kron A."/>
            <person name="Wolfe K.H."/>
            <person name="Piel J."/>
            <person name="Ahrens C.H."/>
            <person name="Henk D."/>
            <person name="Freimoser F.M."/>
        </authorList>
    </citation>
    <scope>NUCLEOTIDE SEQUENCE [LARGE SCALE GENOMIC DNA]</scope>
    <source>
        <strain evidence="13">APC 1.2</strain>
    </source>
</reference>
<protein>
    <recommendedName>
        <fullName evidence="10">Pre-mRNA-processing factor 19</fullName>
        <ecNumber evidence="10">2.3.2.27</ecNumber>
    </recommendedName>
</protein>
<keyword evidence="3" id="KW-0853">WD repeat</keyword>
<gene>
    <name evidence="12" type="primary">MPUL0E03020</name>
    <name evidence="12" type="ORF">METSCH_E03020</name>
</gene>
<dbReference type="Gene3D" id="2.130.10.10">
    <property type="entry name" value="YVTN repeat-like/Quinoprotein amine dehydrogenase"/>
    <property type="match status" value="1"/>
</dbReference>
<dbReference type="UniPathway" id="UPA00143"/>
<keyword evidence="7 10" id="KW-0508">mRNA splicing</keyword>